<evidence type="ECO:0000256" key="1">
    <source>
        <dbReference type="ARBA" id="ARBA00022723"/>
    </source>
</evidence>
<dbReference type="Proteomes" id="UP000483672">
    <property type="component" value="Unassembled WGS sequence"/>
</dbReference>
<dbReference type="PROSITE" id="PS01360">
    <property type="entry name" value="ZF_MYND_1"/>
    <property type="match status" value="1"/>
</dbReference>
<dbReference type="EMBL" id="WIPF01000049">
    <property type="protein sequence ID" value="KAF3219696.1"/>
    <property type="molecule type" value="Genomic_DNA"/>
</dbReference>
<dbReference type="SUPFAM" id="SSF144232">
    <property type="entry name" value="HIT/MYND zinc finger-like"/>
    <property type="match status" value="1"/>
</dbReference>
<evidence type="ECO:0000256" key="3">
    <source>
        <dbReference type="ARBA" id="ARBA00022833"/>
    </source>
</evidence>
<protein>
    <recommendedName>
        <fullName evidence="4">MYND-type domain-containing protein</fullName>
    </recommendedName>
</protein>
<keyword evidence="2" id="KW-0863">Zinc-finger</keyword>
<keyword evidence="1" id="KW-0479">Metal-binding</keyword>
<dbReference type="GO" id="GO:0008270">
    <property type="term" value="F:zinc ion binding"/>
    <property type="evidence" value="ECO:0007669"/>
    <property type="project" value="UniProtKB-KW"/>
</dbReference>
<feature type="domain" description="MYND-type" evidence="4">
    <location>
        <begin position="39"/>
        <end position="75"/>
    </location>
</feature>
<name>A0A7C8UVR8_ORBOL</name>
<proteinExistence type="predicted"/>
<dbReference type="InterPro" id="IPR002893">
    <property type="entry name" value="Znf_MYND"/>
</dbReference>
<sequence>MCDSFIEVLPEAIKLKTPFVLPPQRRNMDVHTKLIGDRCKVCGCATNACCKRCKVVFYCSEIHRQRHAEKHNEACLEIEAANLNVGDAERAFTHNTGCPERRSIKGMVASIHNGKAPSLENKCLCTGQAHAILFARFNLIRAYLQVNTKCSVANACNVAIETHYLGRCDPMVIRCITANLMIRVGNNQNTYDFIKYWLVNGDQYVCTTKKPEPFLDIRDADAFEPCKNLFDAFEEADMDPPTSFLVPLALLKFKLLADIKQLRNLQLLRTKLPFDVVYLMKPFFHTTDIMEKRKDIRLLDTVSGYEKLIKTLEDDLDLLFEIVGRAFEGQYVVWRCFFEKSPVKQARIYSKEVQTIYKYSADAWMETKGGYEWILGKLAAACNKKLTAENRTQAAIRVAALYKALRSQYADDDSDDEYGYYGEDSSDEEDRYYNEDGYYYDDYYEYEEEEEDDGEADDGTHRNIGINENGHKIDYDLMYRDRPHKEALLSLSFLVFIIHPRRSRSRKSLFIKNSPDEPLMESKASFHVFIFLWGGL</sequence>
<accession>A0A7C8UVR8</accession>
<gene>
    <name evidence="5" type="ORF">TWF191_007673</name>
</gene>
<comment type="caution">
    <text evidence="5">The sequence shown here is derived from an EMBL/GenBank/DDBJ whole genome shotgun (WGS) entry which is preliminary data.</text>
</comment>
<dbReference type="AlphaFoldDB" id="A0A7C8UVR8"/>
<keyword evidence="3" id="KW-0862">Zinc</keyword>
<evidence type="ECO:0000313" key="6">
    <source>
        <dbReference type="Proteomes" id="UP000483672"/>
    </source>
</evidence>
<dbReference type="Gene3D" id="6.10.140.2220">
    <property type="match status" value="1"/>
</dbReference>
<organism evidence="5 6">
    <name type="scientific">Orbilia oligospora</name>
    <name type="common">Nematode-trapping fungus</name>
    <name type="synonym">Arthrobotrys oligospora</name>
    <dbReference type="NCBI Taxonomy" id="2813651"/>
    <lineage>
        <taxon>Eukaryota</taxon>
        <taxon>Fungi</taxon>
        <taxon>Dikarya</taxon>
        <taxon>Ascomycota</taxon>
        <taxon>Pezizomycotina</taxon>
        <taxon>Orbiliomycetes</taxon>
        <taxon>Orbiliales</taxon>
        <taxon>Orbiliaceae</taxon>
        <taxon>Orbilia</taxon>
    </lineage>
</organism>
<evidence type="ECO:0000259" key="4">
    <source>
        <dbReference type="PROSITE" id="PS01360"/>
    </source>
</evidence>
<evidence type="ECO:0000256" key="2">
    <source>
        <dbReference type="ARBA" id="ARBA00022771"/>
    </source>
</evidence>
<reference evidence="5 6" key="1">
    <citation type="submission" date="2019-06" db="EMBL/GenBank/DDBJ databases">
        <authorList>
            <person name="Palmer J.M."/>
        </authorList>
    </citation>
    <scope>NUCLEOTIDE SEQUENCE [LARGE SCALE GENOMIC DNA]</scope>
    <source>
        <strain evidence="5 6">TWF191</strain>
    </source>
</reference>
<evidence type="ECO:0000313" key="5">
    <source>
        <dbReference type="EMBL" id="KAF3219696.1"/>
    </source>
</evidence>